<dbReference type="OrthoDB" id="41566at2759"/>
<dbReference type="PANTHER" id="PTHR11006:SF53">
    <property type="entry name" value="PROTEIN ARGININE N-METHYLTRANSFERASE 3"/>
    <property type="match status" value="1"/>
</dbReference>
<dbReference type="KEGG" id="bmic:BmR1_04g08850"/>
<evidence type="ECO:0000313" key="4">
    <source>
        <dbReference type="Proteomes" id="UP000002899"/>
    </source>
</evidence>
<dbReference type="InterPro" id="IPR025799">
    <property type="entry name" value="Arg_MeTrfase"/>
</dbReference>
<dbReference type="Gene3D" id="3.40.50.150">
    <property type="entry name" value="Vaccinia Virus protein VP39"/>
    <property type="match status" value="1"/>
</dbReference>
<gene>
    <name evidence="3" type="ORF">BmR1_04g08850</name>
</gene>
<dbReference type="Proteomes" id="UP000002899">
    <property type="component" value="Chromosome IV"/>
</dbReference>
<name>I7IHK0_BABMR</name>
<evidence type="ECO:0000256" key="2">
    <source>
        <dbReference type="SAM" id="MobiDB-lite"/>
    </source>
</evidence>
<reference evidence="3 4" key="1">
    <citation type="journal article" date="2012" name="Nucleic Acids Res.">
        <title>Sequencing of the smallest Apicomplexan genome from the human pathogen Babesia microti.</title>
        <authorList>
            <person name="Cornillot E."/>
            <person name="Hadj-Kaddour K."/>
            <person name="Dassouli A."/>
            <person name="Noel B."/>
            <person name="Ranwez V."/>
            <person name="Vacherie B."/>
            <person name="Augagneur Y."/>
            <person name="Bres V."/>
            <person name="Duclos A."/>
            <person name="Randazzo S."/>
            <person name="Carcy B."/>
            <person name="Debierre-Grockiego F."/>
            <person name="Delbecq S."/>
            <person name="Moubri-Menage K."/>
            <person name="Shams-Eldin H."/>
            <person name="Usmani-Brown S."/>
            <person name="Bringaud F."/>
            <person name="Wincker P."/>
            <person name="Vivares C.P."/>
            <person name="Schwarz R.T."/>
            <person name="Schetters T.P."/>
            <person name="Krause P.J."/>
            <person name="Gorenflot A."/>
            <person name="Berry V."/>
            <person name="Barbe V."/>
            <person name="Ben Mamoun C."/>
        </authorList>
    </citation>
    <scope>NUCLEOTIDE SEQUENCE [LARGE SCALE GENOMIC DNA]</scope>
    <source>
        <strain evidence="3 4">RI</strain>
    </source>
</reference>
<dbReference type="GeneID" id="24426401"/>
<dbReference type="GO" id="GO:0005634">
    <property type="term" value="C:nucleus"/>
    <property type="evidence" value="ECO:0007669"/>
    <property type="project" value="TreeGrafter"/>
</dbReference>
<protein>
    <submittedName>
        <fullName evidence="3">Uncharacterized protein</fullName>
    </submittedName>
</protein>
<dbReference type="PANTHER" id="PTHR11006">
    <property type="entry name" value="PROTEIN ARGININE N-METHYLTRANSFERASE"/>
    <property type="match status" value="1"/>
</dbReference>
<keyword evidence="4" id="KW-1185">Reference proteome</keyword>
<feature type="compositionally biased region" description="Low complexity" evidence="2">
    <location>
        <begin position="75"/>
        <end position="85"/>
    </location>
</feature>
<sequence length="581" mass="66478">MSDGLGYSNDINENLTRLNLLNTVNRKSKPIPSIIDTSKPNSKNLKGGTNVNCNTNKVDTTLKRKSSISTEDLHSSNSSSSSINGTISCNSSSYELDTKYNTPINSLYLWSDERRPPRWPRGFKLSDKISQFLKFNIAEKSEFREIEPNTLTICSQYTLENHESMVSDSDRVHYYRMALFWTGHQEYFNEKTKYYATGKRVLEIGTGPMCILAMNAKNAGAKRVDALEVNLNAARLAHKLMSAYGVDDIIKVYNVHSKDYWPENPEDGYDMIVSEIIGDFASQEGLCDVYLDLQQRLFNGDIERIRNIHYIPMSASTWFVPCTFPDQENVLYKAQKYSELTIFSPSFKMFQSVDLRIDNLPLCSEWLPLEQIYLNEDLSVQQCQHKISVFKIDRNRGPMCGFLVGIDVEIRPGEHFGTRFGHCDSWYTNIVLLNLEYNLKEGDTVMVYSIANMKNYAKTCKGFMVTKPSYTFKAYHVRYMSDQLVTSVSIPCNCTETNVTGIDNNEDATASANRLDKTESDDEYDFMDYLNGVDIIKELGIIVIDYKEQASTIIQIETKKIKKTNIKPEKPKQYKANARLW</sequence>
<accession>I7IHK0</accession>
<dbReference type="RefSeq" id="XP_012650355.1">
    <property type="nucleotide sequence ID" value="XM_012794901.1"/>
</dbReference>
<dbReference type="GO" id="GO:0042054">
    <property type="term" value="F:histone methyltransferase activity"/>
    <property type="evidence" value="ECO:0007669"/>
    <property type="project" value="TreeGrafter"/>
</dbReference>
<keyword evidence="1" id="KW-0949">S-adenosyl-L-methionine</keyword>
<reference evidence="3 4" key="3">
    <citation type="journal article" date="2016" name="Sci. Rep.">
        <title>Genome-wide diversity and gene expression profiling of Babesia microti isolates identify polymorphic genes that mediate host-pathogen interactions.</title>
        <authorList>
            <person name="Silva J.C."/>
            <person name="Cornillot E."/>
            <person name="McCracken C."/>
            <person name="Usmani-Brown S."/>
            <person name="Dwivedi A."/>
            <person name="Ifeonu O.O."/>
            <person name="Crabtree J."/>
            <person name="Gotia H.T."/>
            <person name="Virji A.Z."/>
            <person name="Reynes C."/>
            <person name="Colinge J."/>
            <person name="Kumar V."/>
            <person name="Lawres L."/>
            <person name="Pazzi J.E."/>
            <person name="Pablo J.V."/>
            <person name="Hung C."/>
            <person name="Brancato J."/>
            <person name="Kumari P."/>
            <person name="Orvis J."/>
            <person name="Tretina K."/>
            <person name="Chibucos M."/>
            <person name="Ott S."/>
            <person name="Sadzewicz L."/>
            <person name="Sengamalay N."/>
            <person name="Shetty A.C."/>
            <person name="Su Q."/>
            <person name="Tallon L."/>
            <person name="Fraser C.M."/>
            <person name="Frutos R."/>
            <person name="Molina D.M."/>
            <person name="Krause P.J."/>
            <person name="Ben Mamoun C."/>
        </authorList>
    </citation>
    <scope>NUCLEOTIDE SEQUENCE [LARGE SCALE GENOMIC DNA]</scope>
    <source>
        <strain evidence="3 4">RI</strain>
    </source>
</reference>
<evidence type="ECO:0000256" key="1">
    <source>
        <dbReference type="ARBA" id="ARBA00022691"/>
    </source>
</evidence>
<organism evidence="3 4">
    <name type="scientific">Babesia microti (strain RI)</name>
    <dbReference type="NCBI Taxonomy" id="1133968"/>
    <lineage>
        <taxon>Eukaryota</taxon>
        <taxon>Sar</taxon>
        <taxon>Alveolata</taxon>
        <taxon>Apicomplexa</taxon>
        <taxon>Aconoidasida</taxon>
        <taxon>Piroplasmida</taxon>
        <taxon>Babesiidae</taxon>
        <taxon>Babesia</taxon>
    </lineage>
</organism>
<feature type="region of interest" description="Disordered" evidence="2">
    <location>
        <begin position="64"/>
        <end position="85"/>
    </location>
</feature>
<dbReference type="InterPro" id="IPR029063">
    <property type="entry name" value="SAM-dependent_MTases_sf"/>
</dbReference>
<evidence type="ECO:0000313" key="3">
    <source>
        <dbReference type="EMBL" id="CCF75947.1"/>
    </source>
</evidence>
<dbReference type="GO" id="GO:0016274">
    <property type="term" value="F:protein-arginine N-methyltransferase activity"/>
    <property type="evidence" value="ECO:0007669"/>
    <property type="project" value="InterPro"/>
</dbReference>
<reference evidence="3 4" key="2">
    <citation type="journal article" date="2013" name="PLoS ONE">
        <title>Whole genome mapping and re-organization of the nuclear and mitochondrial genomes of Babesia microti isolates.</title>
        <authorList>
            <person name="Cornillot E."/>
            <person name="Dassouli A."/>
            <person name="Garg A."/>
            <person name="Pachikara N."/>
            <person name="Randazzo S."/>
            <person name="Depoix D."/>
            <person name="Carcy B."/>
            <person name="Delbecq S."/>
            <person name="Frutos R."/>
            <person name="Silva J.C."/>
            <person name="Sutton R."/>
            <person name="Krause P.J."/>
            <person name="Mamoun C.B."/>
        </authorList>
    </citation>
    <scope>NUCLEOTIDE SEQUENCE [LARGE SCALE GENOMIC DNA]</scope>
    <source>
        <strain evidence="3 4">RI</strain>
    </source>
</reference>
<dbReference type="SUPFAM" id="SSF53335">
    <property type="entry name" value="S-adenosyl-L-methionine-dependent methyltransferases"/>
    <property type="match status" value="1"/>
</dbReference>
<dbReference type="EMBL" id="LN871599">
    <property type="protein sequence ID" value="CCF75947.1"/>
    <property type="molecule type" value="Genomic_DNA"/>
</dbReference>
<dbReference type="AlphaFoldDB" id="I7IHK0"/>
<dbReference type="VEuPathDB" id="PiroplasmaDB:BmR1_04g08850"/>
<proteinExistence type="predicted"/>